<evidence type="ECO:0000256" key="1">
    <source>
        <dbReference type="SAM" id="Phobius"/>
    </source>
</evidence>
<dbReference type="InterPro" id="IPR052736">
    <property type="entry name" value="Stf3_sulfotransferase"/>
</dbReference>
<dbReference type="InterPro" id="IPR057973">
    <property type="entry name" value="TMEM218_N"/>
</dbReference>
<sequence>MARVLNVGIGVFILAFIWAIALIAFVLVARSRSSAKSIGIGMIFLAIVITIILLLIPRGKVTEDSNVVYDEFSGPRIASLVLGSIFILLGPIAWFLFYGLLPLRAINLRKLKTMILTFFGIILFPIEFESIIKDFSEDEKKMFRSNKDYDPHRIMIKALNKIDTLMIFRIIYIDTFKRIFRKELEMEKLIKNDPSIVENPVKNPVFLIGLPRTGTTLLHNLLHLDPRLKIPLNYELMFFSMYAGGAKEDDPLFHKHTEDIKMFTNCLAPSFTQVHDYSAGEPEECHTLFEQAGISFEIFSIYPDNAVYEYNKYMIEVIESLELQKQLYNRYEKLVQVYLRYVKDQNVRYVAKSRLHNFYLEALIEKFPDAKFVVTHRSMQNVVPSWSTLYDVVNREDWRLDFTSYEIARKCMYHLKHLSGKAIENRKKLEERGFGDRFTDISYTDLVKDPINEMKKVYKQINLEWTDECESRIKNYMSLSKQKRKKVGVKKYTLSQFKLSPQQIDNEFRHYTDFLEERNIKV</sequence>
<dbReference type="AlphaFoldDB" id="A0A7I8W1K0"/>
<dbReference type="EMBL" id="CAJFCJ010000017">
    <property type="protein sequence ID" value="CAD5122424.1"/>
    <property type="molecule type" value="Genomic_DNA"/>
</dbReference>
<feature type="transmembrane region" description="Helical" evidence="1">
    <location>
        <begin position="77"/>
        <end position="101"/>
    </location>
</feature>
<dbReference type="PANTHER" id="PTHR36451:SF1">
    <property type="entry name" value="OMEGA-HYDROXY-BETA-DIHYDROMENAQUINONE-9 SULFOTRANSFERASE STF3"/>
    <property type="match status" value="1"/>
</dbReference>
<reference evidence="3 4" key="1">
    <citation type="submission" date="2020-08" db="EMBL/GenBank/DDBJ databases">
        <authorList>
            <person name="Hejnol A."/>
        </authorList>
    </citation>
    <scope>NUCLEOTIDE SEQUENCE [LARGE SCALE GENOMIC DNA]</scope>
</reference>
<name>A0A7I8W1K0_9ANNE</name>
<dbReference type="SUPFAM" id="SSF52540">
    <property type="entry name" value="P-loop containing nucleoside triphosphate hydrolases"/>
    <property type="match status" value="1"/>
</dbReference>
<keyword evidence="1" id="KW-1133">Transmembrane helix</keyword>
<evidence type="ECO:0000259" key="2">
    <source>
        <dbReference type="Pfam" id="PF25810"/>
    </source>
</evidence>
<keyword evidence="1" id="KW-0812">Transmembrane</keyword>
<evidence type="ECO:0000313" key="3">
    <source>
        <dbReference type="EMBL" id="CAD5122424.1"/>
    </source>
</evidence>
<proteinExistence type="predicted"/>
<evidence type="ECO:0000313" key="4">
    <source>
        <dbReference type="Proteomes" id="UP000549394"/>
    </source>
</evidence>
<keyword evidence="1" id="KW-0472">Membrane</keyword>
<organism evidence="3 4">
    <name type="scientific">Dimorphilus gyrociliatus</name>
    <dbReference type="NCBI Taxonomy" id="2664684"/>
    <lineage>
        <taxon>Eukaryota</taxon>
        <taxon>Metazoa</taxon>
        <taxon>Spiralia</taxon>
        <taxon>Lophotrochozoa</taxon>
        <taxon>Annelida</taxon>
        <taxon>Polychaeta</taxon>
        <taxon>Polychaeta incertae sedis</taxon>
        <taxon>Dinophilidae</taxon>
        <taxon>Dimorphilus</taxon>
    </lineage>
</organism>
<dbReference type="OrthoDB" id="429813at2759"/>
<dbReference type="Gene3D" id="3.40.50.300">
    <property type="entry name" value="P-loop containing nucleotide triphosphate hydrolases"/>
    <property type="match status" value="1"/>
</dbReference>
<dbReference type="InterPro" id="IPR027417">
    <property type="entry name" value="P-loop_NTPase"/>
</dbReference>
<feature type="transmembrane region" description="Helical" evidence="1">
    <location>
        <begin position="40"/>
        <end position="57"/>
    </location>
</feature>
<gene>
    <name evidence="3" type="ORF">DGYR_LOCUS10237</name>
</gene>
<dbReference type="PANTHER" id="PTHR36451">
    <property type="entry name" value="PAPS-DEPENDENT SULFOTRANSFERASE STF3"/>
    <property type="match status" value="1"/>
</dbReference>
<accession>A0A7I8W1K0</accession>
<keyword evidence="4" id="KW-1185">Reference proteome</keyword>
<feature type="domain" description="Transmembrane protein 218 N-terminal" evidence="2">
    <location>
        <begin position="3"/>
        <end position="58"/>
    </location>
</feature>
<protein>
    <submittedName>
        <fullName evidence="3">DgyrCDS10852</fullName>
    </submittedName>
</protein>
<comment type="caution">
    <text evidence="3">The sequence shown here is derived from an EMBL/GenBank/DDBJ whole genome shotgun (WGS) entry which is preliminary data.</text>
</comment>
<dbReference type="Pfam" id="PF25810">
    <property type="entry name" value="TMEM218_N"/>
    <property type="match status" value="1"/>
</dbReference>
<dbReference type="Proteomes" id="UP000549394">
    <property type="component" value="Unassembled WGS sequence"/>
</dbReference>
<feature type="transmembrane region" description="Helical" evidence="1">
    <location>
        <begin position="6"/>
        <end position="28"/>
    </location>
</feature>
<dbReference type="Pfam" id="PF13469">
    <property type="entry name" value="Sulfotransfer_3"/>
    <property type="match status" value="1"/>
</dbReference>